<dbReference type="STRING" id="7217.B3M3C3"/>
<dbReference type="GO" id="GO:0005576">
    <property type="term" value="C:extracellular region"/>
    <property type="evidence" value="ECO:0007669"/>
    <property type="project" value="InterPro"/>
</dbReference>
<name>B3M3C3_DROAN</name>
<feature type="domain" description="Chitin-binding type-2" evidence="2">
    <location>
        <begin position="27"/>
        <end position="85"/>
    </location>
</feature>
<dbReference type="Gene3D" id="2.170.140.10">
    <property type="entry name" value="Chitin binding domain"/>
    <property type="match status" value="1"/>
</dbReference>
<dbReference type="PROSITE" id="PS50940">
    <property type="entry name" value="CHIT_BIND_II"/>
    <property type="match status" value="2"/>
</dbReference>
<gene>
    <name evidence="3" type="primary">Dana\GF18567</name>
    <name evidence="3" type="synonym">dana_GLEANR_19824</name>
    <name evidence="3" type="ORF">GF18567</name>
</gene>
<dbReference type="InParanoid" id="B3M3C3"/>
<dbReference type="eggNOG" id="ENOG502T930">
    <property type="taxonomic scope" value="Eukaryota"/>
</dbReference>
<sequence length="154" mass="16941">MQKGYLIFAGLLVFAYVAQAIADDSDTSECQSEDELWGGEDIRKYYFCLNGEVISQTCQSGTYFVNNATVSGCIAAASITPSCVNLDVSEPDCTGSNAYYPQPCEDPTQYYLCTDNGPKLMTCLNDSAFVSREGYLGCATWSQWRELRNCTIDS</sequence>
<feature type="signal peptide" evidence="1">
    <location>
        <begin position="1"/>
        <end position="22"/>
    </location>
</feature>
<dbReference type="SMART" id="SM00494">
    <property type="entry name" value="ChtBD2"/>
    <property type="match status" value="1"/>
</dbReference>
<dbReference type="EMBL" id="CH902617">
    <property type="protein sequence ID" value="EDV43584.1"/>
    <property type="molecule type" value="Genomic_DNA"/>
</dbReference>
<dbReference type="OrthoDB" id="7898081at2759"/>
<dbReference type="InterPro" id="IPR036508">
    <property type="entry name" value="Chitin-bd_dom_sf"/>
</dbReference>
<dbReference type="GeneID" id="6501339"/>
<evidence type="ECO:0000259" key="2">
    <source>
        <dbReference type="PROSITE" id="PS50940"/>
    </source>
</evidence>
<evidence type="ECO:0000313" key="3">
    <source>
        <dbReference type="EMBL" id="EDV43584.1"/>
    </source>
</evidence>
<proteinExistence type="predicted"/>
<dbReference type="AlphaFoldDB" id="B3M3C3"/>
<dbReference type="Pfam" id="PF01607">
    <property type="entry name" value="CBM_14"/>
    <property type="match status" value="1"/>
</dbReference>
<organism evidence="3 4">
    <name type="scientific">Drosophila ananassae</name>
    <name type="common">Fruit fly</name>
    <dbReference type="NCBI Taxonomy" id="7217"/>
    <lineage>
        <taxon>Eukaryota</taxon>
        <taxon>Metazoa</taxon>
        <taxon>Ecdysozoa</taxon>
        <taxon>Arthropoda</taxon>
        <taxon>Hexapoda</taxon>
        <taxon>Insecta</taxon>
        <taxon>Pterygota</taxon>
        <taxon>Neoptera</taxon>
        <taxon>Endopterygota</taxon>
        <taxon>Diptera</taxon>
        <taxon>Brachycera</taxon>
        <taxon>Muscomorpha</taxon>
        <taxon>Ephydroidea</taxon>
        <taxon>Drosophilidae</taxon>
        <taxon>Drosophila</taxon>
        <taxon>Sophophora</taxon>
    </lineage>
</organism>
<reference evidence="3 4" key="1">
    <citation type="journal article" date="2007" name="Nature">
        <title>Evolution of genes and genomes on the Drosophila phylogeny.</title>
        <authorList>
            <consortium name="Drosophila 12 Genomes Consortium"/>
            <person name="Clark A.G."/>
            <person name="Eisen M.B."/>
            <person name="Smith D.R."/>
            <person name="Bergman C.M."/>
            <person name="Oliver B."/>
            <person name="Markow T.A."/>
            <person name="Kaufman T.C."/>
            <person name="Kellis M."/>
            <person name="Gelbart W."/>
            <person name="Iyer V.N."/>
            <person name="Pollard D.A."/>
            <person name="Sackton T.B."/>
            <person name="Larracuente A.M."/>
            <person name="Singh N.D."/>
            <person name="Abad J.P."/>
            <person name="Abt D.N."/>
            <person name="Adryan B."/>
            <person name="Aguade M."/>
            <person name="Akashi H."/>
            <person name="Anderson W.W."/>
            <person name="Aquadro C.F."/>
            <person name="Ardell D.H."/>
            <person name="Arguello R."/>
            <person name="Artieri C.G."/>
            <person name="Barbash D.A."/>
            <person name="Barker D."/>
            <person name="Barsanti P."/>
            <person name="Batterham P."/>
            <person name="Batzoglou S."/>
            <person name="Begun D."/>
            <person name="Bhutkar A."/>
            <person name="Blanco E."/>
            <person name="Bosak S.A."/>
            <person name="Bradley R.K."/>
            <person name="Brand A.D."/>
            <person name="Brent M.R."/>
            <person name="Brooks A.N."/>
            <person name="Brown R.H."/>
            <person name="Butlin R.K."/>
            <person name="Caggese C."/>
            <person name="Calvi B.R."/>
            <person name="Bernardo de Carvalho A."/>
            <person name="Caspi A."/>
            <person name="Castrezana S."/>
            <person name="Celniker S.E."/>
            <person name="Chang J.L."/>
            <person name="Chapple C."/>
            <person name="Chatterji S."/>
            <person name="Chinwalla A."/>
            <person name="Civetta A."/>
            <person name="Clifton S.W."/>
            <person name="Comeron J.M."/>
            <person name="Costello J.C."/>
            <person name="Coyne J.A."/>
            <person name="Daub J."/>
            <person name="David R.G."/>
            <person name="Delcher A.L."/>
            <person name="Delehaunty K."/>
            <person name="Do C.B."/>
            <person name="Ebling H."/>
            <person name="Edwards K."/>
            <person name="Eickbush T."/>
            <person name="Evans J.D."/>
            <person name="Filipski A."/>
            <person name="Findeiss S."/>
            <person name="Freyhult E."/>
            <person name="Fulton L."/>
            <person name="Fulton R."/>
            <person name="Garcia A.C."/>
            <person name="Gardiner A."/>
            <person name="Garfield D.A."/>
            <person name="Garvin B.E."/>
            <person name="Gibson G."/>
            <person name="Gilbert D."/>
            <person name="Gnerre S."/>
            <person name="Godfrey J."/>
            <person name="Good R."/>
            <person name="Gotea V."/>
            <person name="Gravely B."/>
            <person name="Greenberg A.J."/>
            <person name="Griffiths-Jones S."/>
            <person name="Gross S."/>
            <person name="Guigo R."/>
            <person name="Gustafson E.A."/>
            <person name="Haerty W."/>
            <person name="Hahn M.W."/>
            <person name="Halligan D.L."/>
            <person name="Halpern A.L."/>
            <person name="Halter G.M."/>
            <person name="Han M.V."/>
            <person name="Heger A."/>
            <person name="Hillier L."/>
            <person name="Hinrichs A.S."/>
            <person name="Holmes I."/>
            <person name="Hoskins R.A."/>
            <person name="Hubisz M.J."/>
            <person name="Hultmark D."/>
            <person name="Huntley M.A."/>
            <person name="Jaffe D.B."/>
            <person name="Jagadeeshan S."/>
            <person name="Jeck W.R."/>
            <person name="Johnson J."/>
            <person name="Jones C.D."/>
            <person name="Jordan W.C."/>
            <person name="Karpen G.H."/>
            <person name="Kataoka E."/>
            <person name="Keightley P.D."/>
            <person name="Kheradpour P."/>
            <person name="Kirkness E.F."/>
            <person name="Koerich L.B."/>
            <person name="Kristiansen K."/>
            <person name="Kudrna D."/>
            <person name="Kulathinal R.J."/>
            <person name="Kumar S."/>
            <person name="Kwok R."/>
            <person name="Lander E."/>
            <person name="Langley C.H."/>
            <person name="Lapoint R."/>
            <person name="Lazzaro B.P."/>
            <person name="Lee S.J."/>
            <person name="Levesque L."/>
            <person name="Li R."/>
            <person name="Lin C.F."/>
            <person name="Lin M.F."/>
            <person name="Lindblad-Toh K."/>
            <person name="Llopart A."/>
            <person name="Long M."/>
            <person name="Low L."/>
            <person name="Lozovsky E."/>
            <person name="Lu J."/>
            <person name="Luo M."/>
            <person name="Machado C.A."/>
            <person name="Makalowski W."/>
            <person name="Marzo M."/>
            <person name="Matsuda M."/>
            <person name="Matzkin L."/>
            <person name="McAllister B."/>
            <person name="McBride C.S."/>
            <person name="McKernan B."/>
            <person name="McKernan K."/>
            <person name="Mendez-Lago M."/>
            <person name="Minx P."/>
            <person name="Mollenhauer M.U."/>
            <person name="Montooth K."/>
            <person name="Mount S.M."/>
            <person name="Mu X."/>
            <person name="Myers E."/>
            <person name="Negre B."/>
            <person name="Newfeld S."/>
            <person name="Nielsen R."/>
            <person name="Noor M.A."/>
            <person name="O'Grady P."/>
            <person name="Pachter L."/>
            <person name="Papaceit M."/>
            <person name="Parisi M.J."/>
            <person name="Parisi M."/>
            <person name="Parts L."/>
            <person name="Pedersen J.S."/>
            <person name="Pesole G."/>
            <person name="Phillippy A.M."/>
            <person name="Ponting C.P."/>
            <person name="Pop M."/>
            <person name="Porcelli D."/>
            <person name="Powell J.R."/>
            <person name="Prohaska S."/>
            <person name="Pruitt K."/>
            <person name="Puig M."/>
            <person name="Quesneville H."/>
            <person name="Ram K.R."/>
            <person name="Rand D."/>
            <person name="Rasmussen M.D."/>
            <person name="Reed L.K."/>
            <person name="Reenan R."/>
            <person name="Reily A."/>
            <person name="Remington K.A."/>
            <person name="Rieger T.T."/>
            <person name="Ritchie M.G."/>
            <person name="Robin C."/>
            <person name="Rogers Y.H."/>
            <person name="Rohde C."/>
            <person name="Rozas J."/>
            <person name="Rubenfield M.J."/>
            <person name="Ruiz A."/>
            <person name="Russo S."/>
            <person name="Salzberg S.L."/>
            <person name="Sanchez-Gracia A."/>
            <person name="Saranga D.J."/>
            <person name="Sato H."/>
            <person name="Schaeffer S.W."/>
            <person name="Schatz M.C."/>
            <person name="Schlenke T."/>
            <person name="Schwartz R."/>
            <person name="Segarra C."/>
            <person name="Singh R.S."/>
            <person name="Sirot L."/>
            <person name="Sirota M."/>
            <person name="Sisneros N.B."/>
            <person name="Smith C.D."/>
            <person name="Smith T.F."/>
            <person name="Spieth J."/>
            <person name="Stage D.E."/>
            <person name="Stark A."/>
            <person name="Stephan W."/>
            <person name="Strausberg R.L."/>
            <person name="Strempel S."/>
            <person name="Sturgill D."/>
            <person name="Sutton G."/>
            <person name="Sutton G.G."/>
            <person name="Tao W."/>
            <person name="Teichmann S."/>
            <person name="Tobari Y.N."/>
            <person name="Tomimura Y."/>
            <person name="Tsolas J.M."/>
            <person name="Valente V.L."/>
            <person name="Venter E."/>
            <person name="Venter J.C."/>
            <person name="Vicario S."/>
            <person name="Vieira F.G."/>
            <person name="Vilella A.J."/>
            <person name="Villasante A."/>
            <person name="Walenz B."/>
            <person name="Wang J."/>
            <person name="Wasserman M."/>
            <person name="Watts T."/>
            <person name="Wilson D."/>
            <person name="Wilson R.K."/>
            <person name="Wing R.A."/>
            <person name="Wolfner M.F."/>
            <person name="Wong A."/>
            <person name="Wong G.K."/>
            <person name="Wu C.I."/>
            <person name="Wu G."/>
            <person name="Yamamoto D."/>
            <person name="Yang H.P."/>
            <person name="Yang S.P."/>
            <person name="Yorke J.A."/>
            <person name="Yoshida K."/>
            <person name="Zdobnov E."/>
            <person name="Zhang P."/>
            <person name="Zhang Y."/>
            <person name="Zimin A.V."/>
            <person name="Baldwin J."/>
            <person name="Abdouelleil A."/>
            <person name="Abdulkadir J."/>
            <person name="Abebe A."/>
            <person name="Abera B."/>
            <person name="Abreu J."/>
            <person name="Acer S.C."/>
            <person name="Aftuck L."/>
            <person name="Alexander A."/>
            <person name="An P."/>
            <person name="Anderson E."/>
            <person name="Anderson S."/>
            <person name="Arachi H."/>
            <person name="Azer M."/>
            <person name="Bachantsang P."/>
            <person name="Barry A."/>
            <person name="Bayul T."/>
            <person name="Berlin A."/>
            <person name="Bessette D."/>
            <person name="Bloom T."/>
            <person name="Blye J."/>
            <person name="Boguslavskiy L."/>
            <person name="Bonnet C."/>
            <person name="Boukhgalter B."/>
            <person name="Bourzgui I."/>
            <person name="Brown A."/>
            <person name="Cahill P."/>
            <person name="Channer S."/>
            <person name="Cheshatsang Y."/>
            <person name="Chuda L."/>
            <person name="Citroen M."/>
            <person name="Collymore A."/>
            <person name="Cooke P."/>
            <person name="Costello M."/>
            <person name="D'Aco K."/>
            <person name="Daza R."/>
            <person name="De Haan G."/>
            <person name="DeGray S."/>
            <person name="DeMaso C."/>
            <person name="Dhargay N."/>
            <person name="Dooley K."/>
            <person name="Dooley E."/>
            <person name="Doricent M."/>
            <person name="Dorje P."/>
            <person name="Dorjee K."/>
            <person name="Dupes A."/>
            <person name="Elong R."/>
            <person name="Falk J."/>
            <person name="Farina A."/>
            <person name="Faro S."/>
            <person name="Ferguson D."/>
            <person name="Fisher S."/>
            <person name="Foley C.D."/>
            <person name="Franke A."/>
            <person name="Friedrich D."/>
            <person name="Gadbois L."/>
            <person name="Gearin G."/>
            <person name="Gearin C.R."/>
            <person name="Giannoukos G."/>
            <person name="Goode T."/>
            <person name="Graham J."/>
            <person name="Grandbois E."/>
            <person name="Grewal S."/>
            <person name="Gyaltsen K."/>
            <person name="Hafez N."/>
            <person name="Hagos B."/>
            <person name="Hall J."/>
            <person name="Henson C."/>
            <person name="Hollinger A."/>
            <person name="Honan T."/>
            <person name="Huard M.D."/>
            <person name="Hughes L."/>
            <person name="Hurhula B."/>
            <person name="Husby M.E."/>
            <person name="Kamat A."/>
            <person name="Kanga B."/>
            <person name="Kashin S."/>
            <person name="Khazanovich D."/>
            <person name="Kisner P."/>
            <person name="Lance K."/>
            <person name="Lara M."/>
            <person name="Lee W."/>
            <person name="Lennon N."/>
            <person name="Letendre F."/>
            <person name="LeVine R."/>
            <person name="Lipovsky A."/>
            <person name="Liu X."/>
            <person name="Liu J."/>
            <person name="Liu S."/>
            <person name="Lokyitsang T."/>
            <person name="Lokyitsang Y."/>
            <person name="Lubonja R."/>
            <person name="Lui A."/>
            <person name="MacDonald P."/>
            <person name="Magnisalis V."/>
            <person name="Maru K."/>
            <person name="Matthews C."/>
            <person name="McCusker W."/>
            <person name="McDonough S."/>
            <person name="Mehta T."/>
            <person name="Meldrim J."/>
            <person name="Meneus L."/>
            <person name="Mihai O."/>
            <person name="Mihalev A."/>
            <person name="Mihova T."/>
            <person name="Mittelman R."/>
            <person name="Mlenga V."/>
            <person name="Montmayeur A."/>
            <person name="Mulrain L."/>
            <person name="Navidi A."/>
            <person name="Naylor J."/>
            <person name="Negash T."/>
            <person name="Nguyen T."/>
            <person name="Nguyen N."/>
            <person name="Nicol R."/>
            <person name="Norbu C."/>
            <person name="Norbu N."/>
            <person name="Novod N."/>
            <person name="O'Neill B."/>
            <person name="Osman S."/>
            <person name="Markiewicz E."/>
            <person name="Oyono O.L."/>
            <person name="Patti C."/>
            <person name="Phunkhang P."/>
            <person name="Pierre F."/>
            <person name="Priest M."/>
            <person name="Raghuraman S."/>
            <person name="Rege F."/>
            <person name="Reyes R."/>
            <person name="Rise C."/>
            <person name="Rogov P."/>
            <person name="Ross K."/>
            <person name="Ryan E."/>
            <person name="Settipalli S."/>
            <person name="Shea T."/>
            <person name="Sherpa N."/>
            <person name="Shi L."/>
            <person name="Shih D."/>
            <person name="Sparrow T."/>
            <person name="Spaulding J."/>
            <person name="Stalker J."/>
            <person name="Stange-Thomann N."/>
            <person name="Stavropoulos S."/>
            <person name="Stone C."/>
            <person name="Strader C."/>
            <person name="Tesfaye S."/>
            <person name="Thomson T."/>
            <person name="Thoulutsang Y."/>
            <person name="Thoulutsang D."/>
            <person name="Topham K."/>
            <person name="Topping I."/>
            <person name="Tsamla T."/>
            <person name="Vassiliev H."/>
            <person name="Vo A."/>
            <person name="Wangchuk T."/>
            <person name="Wangdi T."/>
            <person name="Weiand M."/>
            <person name="Wilkinson J."/>
            <person name="Wilson A."/>
            <person name="Yadav S."/>
            <person name="Young G."/>
            <person name="Yu Q."/>
            <person name="Zembek L."/>
            <person name="Zhong D."/>
            <person name="Zimmer A."/>
            <person name="Zwirko Z."/>
            <person name="Jaffe D.B."/>
            <person name="Alvarez P."/>
            <person name="Brockman W."/>
            <person name="Butler J."/>
            <person name="Chin C."/>
            <person name="Gnerre S."/>
            <person name="Grabherr M."/>
            <person name="Kleber M."/>
            <person name="Mauceli E."/>
            <person name="MacCallum I."/>
        </authorList>
    </citation>
    <scope>NUCLEOTIDE SEQUENCE [LARGE SCALE GENOMIC DNA]</scope>
    <source>
        <strain evidence="4">Tucson 14024-0371.13</strain>
    </source>
</reference>
<keyword evidence="1" id="KW-0732">Signal</keyword>
<dbReference type="KEGG" id="dan:6501339"/>
<evidence type="ECO:0000313" key="4">
    <source>
        <dbReference type="Proteomes" id="UP000007801"/>
    </source>
</evidence>
<accession>B3M3C3</accession>
<dbReference type="HOGENOM" id="CLU_1662611_0_0_1"/>
<dbReference type="Proteomes" id="UP000007801">
    <property type="component" value="Unassembled WGS sequence"/>
</dbReference>
<feature type="domain" description="Chitin-binding type-2" evidence="2">
    <location>
        <begin position="90"/>
        <end position="152"/>
    </location>
</feature>
<dbReference type="OMA" id="YLGCFPW"/>
<keyword evidence="4" id="KW-1185">Reference proteome</keyword>
<dbReference type="InterPro" id="IPR002557">
    <property type="entry name" value="Chitin-bd_dom"/>
</dbReference>
<dbReference type="SUPFAM" id="SSF57625">
    <property type="entry name" value="Invertebrate chitin-binding proteins"/>
    <property type="match status" value="1"/>
</dbReference>
<dbReference type="PhylomeDB" id="B3M3C3"/>
<dbReference type="GO" id="GO:0008061">
    <property type="term" value="F:chitin binding"/>
    <property type="evidence" value="ECO:0007669"/>
    <property type="project" value="InterPro"/>
</dbReference>
<evidence type="ECO:0000256" key="1">
    <source>
        <dbReference type="SAM" id="SignalP"/>
    </source>
</evidence>
<dbReference type="FunCoup" id="B3M3C3">
    <property type="interactions" value="1"/>
</dbReference>
<feature type="chain" id="PRO_5002792259" description="Chitin-binding type-2 domain-containing protein" evidence="1">
    <location>
        <begin position="23"/>
        <end position="154"/>
    </location>
</feature>
<protein>
    <recommendedName>
        <fullName evidence="2">Chitin-binding type-2 domain-containing protein</fullName>
    </recommendedName>
</protein>